<dbReference type="SMART" id="SM01208">
    <property type="entry name" value="G5"/>
    <property type="match status" value="1"/>
</dbReference>
<dbReference type="PROSITE" id="PS51257">
    <property type="entry name" value="PROKAR_LIPOPROTEIN"/>
    <property type="match status" value="1"/>
</dbReference>
<feature type="region of interest" description="Disordered" evidence="2">
    <location>
        <begin position="24"/>
        <end position="57"/>
    </location>
</feature>
<accession>A0A2W2BP67</accession>
<name>A0A2W2BP67_9ACTN</name>
<evidence type="ECO:0000313" key="4">
    <source>
        <dbReference type="EMBL" id="PZF82134.1"/>
    </source>
</evidence>
<dbReference type="PROSITE" id="PS51109">
    <property type="entry name" value="G5"/>
    <property type="match status" value="1"/>
</dbReference>
<dbReference type="AlphaFoldDB" id="A0A2W2BP67"/>
<dbReference type="Pfam" id="PF07501">
    <property type="entry name" value="G5"/>
    <property type="match status" value="1"/>
</dbReference>
<gene>
    <name evidence="4" type="ORF">C1I92_18155</name>
</gene>
<feature type="domain" description="G5" evidence="3">
    <location>
        <begin position="56"/>
        <end position="136"/>
    </location>
</feature>
<protein>
    <recommendedName>
        <fullName evidence="3">G5 domain-containing protein</fullName>
    </recommendedName>
</protein>
<dbReference type="InterPro" id="IPR011098">
    <property type="entry name" value="G5_dom"/>
</dbReference>
<organism evidence="4 5">
    <name type="scientific">Jiangella anatolica</name>
    <dbReference type="NCBI Taxonomy" id="2670374"/>
    <lineage>
        <taxon>Bacteria</taxon>
        <taxon>Bacillati</taxon>
        <taxon>Actinomycetota</taxon>
        <taxon>Actinomycetes</taxon>
        <taxon>Jiangellales</taxon>
        <taxon>Jiangellaceae</taxon>
        <taxon>Jiangella</taxon>
    </lineage>
</organism>
<evidence type="ECO:0000256" key="1">
    <source>
        <dbReference type="ARBA" id="ARBA00022729"/>
    </source>
</evidence>
<reference evidence="4 5" key="1">
    <citation type="submission" date="2018-01" db="EMBL/GenBank/DDBJ databases">
        <title>Draft genome sequence of Jiangella sp. GTF31.</title>
        <authorList>
            <person name="Sahin N."/>
            <person name="Ay H."/>
            <person name="Saygin H."/>
        </authorList>
    </citation>
    <scope>NUCLEOTIDE SEQUENCE [LARGE SCALE GENOMIC DNA]</scope>
    <source>
        <strain evidence="4 5">GTF31</strain>
    </source>
</reference>
<feature type="compositionally biased region" description="Low complexity" evidence="2">
    <location>
        <begin position="32"/>
        <end position="57"/>
    </location>
</feature>
<dbReference type="EMBL" id="POTW01000044">
    <property type="protein sequence ID" value="PZF82134.1"/>
    <property type="molecule type" value="Genomic_DNA"/>
</dbReference>
<comment type="caution">
    <text evidence="4">The sequence shown here is derived from an EMBL/GenBank/DDBJ whole genome shotgun (WGS) entry which is preliminary data.</text>
</comment>
<sequence length="209" mass="20797">MGTGATRLRTGVFVLVLTAAACGSGDDSGDRPAPLAAAPSSAAAATPSATPSATPTPVVTVETVTQTEAVPFERVTVEDATMDLGTSAVTTAGVEGVRTLTYEVTLTDGVETDRALVGDEVTAAPVDEVTSIGTYEPPPEPEDESVALVAPPAGDECDPNYSGCVPIDTDVDCAGGSGNGPSYADGPVTVTGEDIYGLDSDDDGVGCEP</sequence>
<keyword evidence="1" id="KW-0732">Signal</keyword>
<evidence type="ECO:0000259" key="3">
    <source>
        <dbReference type="PROSITE" id="PS51109"/>
    </source>
</evidence>
<proteinExistence type="predicted"/>
<keyword evidence="5" id="KW-1185">Reference proteome</keyword>
<dbReference type="Proteomes" id="UP000248764">
    <property type="component" value="Unassembled WGS sequence"/>
</dbReference>
<evidence type="ECO:0000256" key="2">
    <source>
        <dbReference type="SAM" id="MobiDB-lite"/>
    </source>
</evidence>
<evidence type="ECO:0000313" key="5">
    <source>
        <dbReference type="Proteomes" id="UP000248764"/>
    </source>
</evidence>
<dbReference type="Gene3D" id="2.20.230.10">
    <property type="entry name" value="Resuscitation-promoting factor rpfb"/>
    <property type="match status" value="1"/>
</dbReference>